<dbReference type="GO" id="GO:0016798">
    <property type="term" value="F:hydrolase activity, acting on glycosyl bonds"/>
    <property type="evidence" value="ECO:0007669"/>
    <property type="project" value="UniProtKB-KW"/>
</dbReference>
<dbReference type="GO" id="GO:0005975">
    <property type="term" value="P:carbohydrate metabolic process"/>
    <property type="evidence" value="ECO:0007669"/>
    <property type="project" value="InterPro"/>
</dbReference>
<keyword evidence="2" id="KW-0326">Glycosidase</keyword>
<protein>
    <recommendedName>
        <fullName evidence="4">Glycosyl hydrolase family 13 catalytic domain-containing protein</fullName>
    </recommendedName>
</protein>
<dbReference type="AlphaFoldDB" id="A0A7R9XT07"/>
<sequence length="617" mass="68331">MIVSAAASAARLHVAPRSRPTRARTTTTGPRTTRARRRAPAKNLARDVSRFSSSETEERKYSSYGDAPDVEPITRANQTVVTPSPTDPNCASDWWKDAVVYQIFPDRFAPDPSGEDKSWMNLDAWGAPPQIRSFQGGHLRGITQNLDHIQSLGVNCLYLTPVFLSTANHRYHPSDFLKVDPMLGGEDAFRELVDECHARGMRFVLDGVFNHTGRGHWAFTSLLDAQEQSPYRDWFLPKSFPVRAYDVERYHVNYECWWDLPDLPKLNFDNAGVRQHVLDIGRYWVKEFNIDGWRLDYPIEIPPAFWKEYRAVCREEAPHVVTVGELFGINPQAVGEGGHFDSLMNYSFGTCALGFVGGGVELRQDDAIGGDYQVIPLDADGFRAEYSRVCGAYQSAHADSRDGGLGFGSAHPSMLMNLFDSHDTARAMWMLGGDGKALRLLILMMACAPGPPMMYQGTEVGQIGALGLEGSGRDPHNREAFPWHKKDEWDAETLSFVRATGRMRNDTYALRRGGLRWRDARGVASGDPNPALIVWERFFDDATDGDDALCVFHAGRGNPSGPTTVDTGFGPCVKLFALIHSGERAALGEDALVTDADGRITIDMDAQSGLVLVPARG</sequence>
<dbReference type="PANTHER" id="PTHR10357:SF210">
    <property type="entry name" value="MALTODEXTRIN GLUCOSIDASE"/>
    <property type="match status" value="1"/>
</dbReference>
<evidence type="ECO:0000256" key="2">
    <source>
        <dbReference type="ARBA" id="ARBA00023295"/>
    </source>
</evidence>
<feature type="compositionally biased region" description="Polar residues" evidence="3">
    <location>
        <begin position="75"/>
        <end position="87"/>
    </location>
</feature>
<dbReference type="InterPro" id="IPR017853">
    <property type="entry name" value="GH"/>
</dbReference>
<dbReference type="Gene3D" id="3.20.20.80">
    <property type="entry name" value="Glycosidases"/>
    <property type="match status" value="1"/>
</dbReference>
<evidence type="ECO:0000259" key="4">
    <source>
        <dbReference type="SMART" id="SM00642"/>
    </source>
</evidence>
<dbReference type="CDD" id="cd11338">
    <property type="entry name" value="AmyAc_CMD"/>
    <property type="match status" value="1"/>
</dbReference>
<feature type="domain" description="Glycosyl hydrolase family 13 catalytic" evidence="4">
    <location>
        <begin position="102"/>
        <end position="504"/>
    </location>
</feature>
<name>A0A7R9XT07_MICPS</name>
<dbReference type="SMART" id="SM00642">
    <property type="entry name" value="Aamy"/>
    <property type="match status" value="1"/>
</dbReference>
<proteinExistence type="predicted"/>
<feature type="compositionally biased region" description="Low complexity" evidence="3">
    <location>
        <begin position="23"/>
        <end position="32"/>
    </location>
</feature>
<accession>A0A7R9XT07</accession>
<organism evidence="5">
    <name type="scientific">Micromonas pusilla</name>
    <name type="common">Picoplanktonic green alga</name>
    <name type="synonym">Chromulina pusilla</name>
    <dbReference type="NCBI Taxonomy" id="38833"/>
    <lineage>
        <taxon>Eukaryota</taxon>
        <taxon>Viridiplantae</taxon>
        <taxon>Chlorophyta</taxon>
        <taxon>Mamiellophyceae</taxon>
        <taxon>Mamiellales</taxon>
        <taxon>Mamiellaceae</taxon>
        <taxon>Micromonas</taxon>
    </lineage>
</organism>
<dbReference type="EMBL" id="HBDY01000656">
    <property type="protein sequence ID" value="CAD8227158.1"/>
    <property type="molecule type" value="Transcribed_RNA"/>
</dbReference>
<evidence type="ECO:0000256" key="1">
    <source>
        <dbReference type="ARBA" id="ARBA00022801"/>
    </source>
</evidence>
<gene>
    <name evidence="5" type="ORF">MPUS1402_LOCUS482</name>
</gene>
<dbReference type="InterPro" id="IPR006047">
    <property type="entry name" value="GH13_cat_dom"/>
</dbReference>
<feature type="region of interest" description="Disordered" evidence="3">
    <location>
        <begin position="1"/>
        <end position="87"/>
    </location>
</feature>
<reference evidence="5" key="1">
    <citation type="submission" date="2021-01" db="EMBL/GenBank/DDBJ databases">
        <authorList>
            <person name="Corre E."/>
            <person name="Pelletier E."/>
            <person name="Niang G."/>
            <person name="Scheremetjew M."/>
            <person name="Finn R."/>
            <person name="Kale V."/>
            <person name="Holt S."/>
            <person name="Cochrane G."/>
            <person name="Meng A."/>
            <person name="Brown T."/>
            <person name="Cohen L."/>
        </authorList>
    </citation>
    <scope>NUCLEOTIDE SEQUENCE</scope>
    <source>
        <strain evidence="5">RCC1614</strain>
    </source>
</reference>
<feature type="compositionally biased region" description="Low complexity" evidence="3">
    <location>
        <begin position="1"/>
        <end position="13"/>
    </location>
</feature>
<dbReference type="SUPFAM" id="SSF51445">
    <property type="entry name" value="(Trans)glycosidases"/>
    <property type="match status" value="1"/>
</dbReference>
<evidence type="ECO:0000256" key="3">
    <source>
        <dbReference type="SAM" id="MobiDB-lite"/>
    </source>
</evidence>
<keyword evidence="1" id="KW-0378">Hydrolase</keyword>
<dbReference type="PANTHER" id="PTHR10357">
    <property type="entry name" value="ALPHA-AMYLASE FAMILY MEMBER"/>
    <property type="match status" value="1"/>
</dbReference>
<evidence type="ECO:0000313" key="5">
    <source>
        <dbReference type="EMBL" id="CAD8227158.1"/>
    </source>
</evidence>
<dbReference type="Pfam" id="PF00128">
    <property type="entry name" value="Alpha-amylase"/>
    <property type="match status" value="2"/>
</dbReference>